<organism evidence="2 3">
    <name type="scientific">Pseudothermotoga hypogea DSM 11164 = NBRC 106472</name>
    <dbReference type="NCBI Taxonomy" id="1123384"/>
    <lineage>
        <taxon>Bacteria</taxon>
        <taxon>Thermotogati</taxon>
        <taxon>Thermotogota</taxon>
        <taxon>Thermotogae</taxon>
        <taxon>Thermotogales</taxon>
        <taxon>Thermotogaceae</taxon>
        <taxon>Pseudothermotoga</taxon>
    </lineage>
</organism>
<sequence>MKLEEIITKIEELPTPDPIVQKIIAVASDPNASAKDLADVIKLDPSLSVRVLRLVNSAYYGLPRKIAQLSEAVMILGFKTVRNLALSVFTYNSLMRRKRSTIDHTALWKHFIGVAVASELMAQVVGYPNKEELFVAGLLHDIGKVTLEFVSPEMFAAVAKLTKTLKISFFEAEKKLNLPNHALISMKTIERWGLPELVSQSCGGHHTPESFSESLYSDVISMIHVSDFFVNTINYGESYSYGGFVLSPYALNLLGLKPRMLTNYLKKLKEKLMTADEFLKIEQEAVS</sequence>
<dbReference type="InterPro" id="IPR003607">
    <property type="entry name" value="HD/PDEase_dom"/>
</dbReference>
<dbReference type="EMBL" id="CP007141">
    <property type="protein sequence ID" value="AJC73165.1"/>
    <property type="molecule type" value="Genomic_DNA"/>
</dbReference>
<dbReference type="InterPro" id="IPR052340">
    <property type="entry name" value="RNase_Y/CdgJ"/>
</dbReference>
<keyword evidence="3" id="KW-1185">Reference proteome</keyword>
<evidence type="ECO:0000313" key="2">
    <source>
        <dbReference type="EMBL" id="AJC73165.1"/>
    </source>
</evidence>
<protein>
    <submittedName>
        <fullName evidence="2">Phosphohydrolase</fullName>
    </submittedName>
</protein>
<feature type="domain" description="HDOD" evidence="1">
    <location>
        <begin position="13"/>
        <end position="208"/>
    </location>
</feature>
<dbReference type="Pfam" id="PF08668">
    <property type="entry name" value="HDOD"/>
    <property type="match status" value="1"/>
</dbReference>
<name>A0A0X1KPC4_9THEM</name>
<reference evidence="2 3" key="1">
    <citation type="submission" date="2014-01" db="EMBL/GenBank/DDBJ databases">
        <title>Genome sequencing of Thermotog hypogea.</title>
        <authorList>
            <person name="Zhang X."/>
            <person name="Alvare G."/>
            <person name="Fristensky B."/>
            <person name="Chen L."/>
            <person name="Suen T."/>
            <person name="Chen Q."/>
            <person name="Ma K."/>
        </authorList>
    </citation>
    <scope>NUCLEOTIDE SEQUENCE [LARGE SCALE GENOMIC DNA]</scope>
    <source>
        <strain evidence="2 3">DSM 11164</strain>
    </source>
</reference>
<dbReference type="PROSITE" id="PS51833">
    <property type="entry name" value="HDOD"/>
    <property type="match status" value="1"/>
</dbReference>
<dbReference type="CDD" id="cd00077">
    <property type="entry name" value="HDc"/>
    <property type="match status" value="1"/>
</dbReference>
<gene>
    <name evidence="2" type="ORF">AJ81_01930</name>
</gene>
<dbReference type="PANTHER" id="PTHR33525:SF3">
    <property type="entry name" value="RIBONUCLEASE Y"/>
    <property type="match status" value="1"/>
</dbReference>
<dbReference type="SUPFAM" id="SSF109604">
    <property type="entry name" value="HD-domain/PDEase-like"/>
    <property type="match status" value="1"/>
</dbReference>
<dbReference type="PaxDb" id="1123384-AJ81_01930"/>
<dbReference type="InterPro" id="IPR013976">
    <property type="entry name" value="HDOD"/>
</dbReference>
<accession>A0A0X1KPC4</accession>
<dbReference type="InterPro" id="IPR006675">
    <property type="entry name" value="HDIG_dom"/>
</dbReference>
<dbReference type="OrthoDB" id="9788446at2"/>
<proteinExistence type="predicted"/>
<dbReference type="STRING" id="1123384.AJ81_01930"/>
<dbReference type="Proteomes" id="UP000077469">
    <property type="component" value="Chromosome"/>
</dbReference>
<dbReference type="NCBIfam" id="TIGR00277">
    <property type="entry name" value="HDIG"/>
    <property type="match status" value="1"/>
</dbReference>
<keyword evidence="2" id="KW-0378">Hydrolase</keyword>
<dbReference type="Gene3D" id="1.10.3210.10">
    <property type="entry name" value="Hypothetical protein af1432"/>
    <property type="match status" value="1"/>
</dbReference>
<evidence type="ECO:0000259" key="1">
    <source>
        <dbReference type="PROSITE" id="PS51833"/>
    </source>
</evidence>
<dbReference type="PANTHER" id="PTHR33525">
    <property type="match status" value="1"/>
</dbReference>
<dbReference type="KEGG" id="phy:AJ81_01930"/>
<dbReference type="PATRIC" id="fig|1123384.7.peg.383"/>
<dbReference type="GO" id="GO:0016787">
    <property type="term" value="F:hydrolase activity"/>
    <property type="evidence" value="ECO:0007669"/>
    <property type="project" value="UniProtKB-KW"/>
</dbReference>
<dbReference type="AlphaFoldDB" id="A0A0X1KPC4"/>
<evidence type="ECO:0000313" key="3">
    <source>
        <dbReference type="Proteomes" id="UP000077469"/>
    </source>
</evidence>
<dbReference type="RefSeq" id="WP_031503582.1">
    <property type="nucleotide sequence ID" value="NC_022795.1"/>
</dbReference>